<feature type="compositionally biased region" description="Polar residues" evidence="1">
    <location>
        <begin position="632"/>
        <end position="648"/>
    </location>
</feature>
<dbReference type="RefSeq" id="WP_034342915.1">
    <property type="nucleotide sequence ID" value="NZ_CAOMJD010000029.1"/>
</dbReference>
<dbReference type="Proteomes" id="UP000029925">
    <property type="component" value="Unassembled WGS sequence"/>
</dbReference>
<feature type="domain" description="SH3b" evidence="3">
    <location>
        <begin position="651"/>
        <end position="723"/>
    </location>
</feature>
<dbReference type="Pfam" id="PF17129">
    <property type="entry name" value="Peptidase_M99_C"/>
    <property type="match status" value="1"/>
</dbReference>
<dbReference type="Pfam" id="PF17033">
    <property type="entry name" value="Peptidase_M99"/>
    <property type="match status" value="1"/>
</dbReference>
<evidence type="ECO:0000256" key="1">
    <source>
        <dbReference type="SAM" id="MobiDB-lite"/>
    </source>
</evidence>
<dbReference type="InterPro" id="IPR033397">
    <property type="entry name" value="Metallo_peptidase_C"/>
</dbReference>
<dbReference type="Gene3D" id="3.40.630.10">
    <property type="entry name" value="Zn peptidases"/>
    <property type="match status" value="1"/>
</dbReference>
<accession>A0A099UDX2</accession>
<feature type="chain" id="PRO_5044540598" description="SH3b domain-containing protein" evidence="2">
    <location>
        <begin position="22"/>
        <end position="728"/>
    </location>
</feature>
<dbReference type="AlphaFoldDB" id="A0A099UDX2"/>
<dbReference type="SMART" id="SM00287">
    <property type="entry name" value="SH3b"/>
    <property type="match status" value="2"/>
</dbReference>
<dbReference type="Pfam" id="PF17130">
    <property type="entry name" value="Peptidase_M99_m"/>
    <property type="match status" value="1"/>
</dbReference>
<dbReference type="PATRIC" id="fig|76936.10.peg.560"/>
<feature type="domain" description="SH3b" evidence="3">
    <location>
        <begin position="536"/>
        <end position="604"/>
    </location>
</feature>
<dbReference type="InterPro" id="IPR003646">
    <property type="entry name" value="SH3-like_bac-type"/>
</dbReference>
<dbReference type="STRING" id="76936.BN2458_PEG0573"/>
<dbReference type="Proteomes" id="UP000064525">
    <property type="component" value="Chromosome I"/>
</dbReference>
<evidence type="ECO:0000313" key="6">
    <source>
        <dbReference type="Proteomes" id="UP000029925"/>
    </source>
</evidence>
<dbReference type="Gene3D" id="2.30.30.40">
    <property type="entry name" value="SH3 Domains"/>
    <property type="match status" value="2"/>
</dbReference>
<evidence type="ECO:0000313" key="7">
    <source>
        <dbReference type="Proteomes" id="UP000064525"/>
    </source>
</evidence>
<dbReference type="GeneID" id="78150865"/>
<protein>
    <recommendedName>
        <fullName evidence="3">SH3b domain-containing protein</fullName>
    </recommendedName>
</protein>
<proteinExistence type="predicted"/>
<dbReference type="SUPFAM" id="SSF53187">
    <property type="entry name" value="Zn-dependent exopeptidases"/>
    <property type="match status" value="1"/>
</dbReference>
<feature type="region of interest" description="Disordered" evidence="1">
    <location>
        <begin position="626"/>
        <end position="648"/>
    </location>
</feature>
<reference evidence="7" key="3">
    <citation type="submission" date="2015-11" db="EMBL/GenBank/DDBJ databases">
        <authorList>
            <person name="Anvar S.Y."/>
        </authorList>
    </citation>
    <scope>NUCLEOTIDE SEQUENCE [LARGE SCALE GENOMIC DNA]</scope>
</reference>
<evidence type="ECO:0000313" key="5">
    <source>
        <dbReference type="EMBL" id="TLD79440.1"/>
    </source>
</evidence>
<dbReference type="EMBL" id="JRPF02000001">
    <property type="protein sequence ID" value="TLD79440.1"/>
    <property type="molecule type" value="Genomic_DNA"/>
</dbReference>
<dbReference type="InterPro" id="IPR031489">
    <property type="entry name" value="Peptidase_M99"/>
</dbReference>
<reference evidence="4" key="2">
    <citation type="submission" date="2015-11" db="EMBL/GenBank/DDBJ databases">
        <authorList>
            <person name="Zhang Y."/>
            <person name="Guo Z."/>
        </authorList>
    </citation>
    <scope>NUCLEOTIDE SEQUENCE</scope>
    <source>
        <strain evidence="4">1</strain>
    </source>
</reference>
<keyword evidence="2" id="KW-0732">Signal</keyword>
<dbReference type="EMBL" id="LN907858">
    <property type="protein sequence ID" value="CUU39459.1"/>
    <property type="molecule type" value="Genomic_DNA"/>
</dbReference>
<sequence>MRIFLKNIIIVFCFFCAALHAENLVRDFALYKINEGDKRAPTLLLMGGIHGNEPGAYYATDVFMRHYKITKGSVWVVPVVNPHSMFANVRGLYGDMNRKFAALAPTDPDYKNIQKIKELLHSPEIDISLHLHDGSGYWRPTYISSLLNPLRWGNCSVIDQATLEGAKYGNLKSYVSQMVADINEHILAPIHRYHLHNTHTEAKNDTEQLKALTFYSLSLGKPALTNEASKELDLPTRVYYHLHSIESLLGQLGISFMRDFTLDVDSIKPLVSPKGLEAQINNLITLPLESLRPHITYFPLPKNTSLKHINLQSESHLLGLLSLNQAQTQVALKHGSHTLSTLIPEYRSFDSSLKEIGIKINGERRVVPIGSLIYLDENENIEFESLGDYRVNVIGFVLPNQSSNAPNESNVKIYKKDLLPKYSLDTTAKTFRAEFYRGEAFSGMITFSFDTPKPKAQPTFVAIHYTPATTQKDSVKVSQVIAQNTITRDTKAQSTAKEYLNKPEHKITSKETTQSIATKDNTKEIVSKESLSKNAQDSIYFVKSEKGVNVRTQGNTNAQIIVKLPQGTRVNLIEGGKWSKVSFTYHSIHNKEGYIITSALTQTEPQTTTSKTQEVALSSAKHIKDSKPIDSKNVTSQDAKLTESSNEIKQTPNAKVKVSIALVRNAPSMTGAVVAKAPLGRQMRIVDLSADKKWAKIHYIFHSDNGTREISGYVARHLLSPLENTNER</sequence>
<evidence type="ECO:0000256" key="2">
    <source>
        <dbReference type="SAM" id="SignalP"/>
    </source>
</evidence>
<dbReference type="OrthoDB" id="10830at2"/>
<feature type="signal peptide" evidence="2">
    <location>
        <begin position="1"/>
        <end position="21"/>
    </location>
</feature>
<keyword evidence="6" id="KW-1185">Reference proteome</keyword>
<organism evidence="4 7">
    <name type="scientific">Helicobacter typhlonius</name>
    <dbReference type="NCBI Taxonomy" id="76936"/>
    <lineage>
        <taxon>Bacteria</taxon>
        <taxon>Pseudomonadati</taxon>
        <taxon>Campylobacterota</taxon>
        <taxon>Epsilonproteobacteria</taxon>
        <taxon>Campylobacterales</taxon>
        <taxon>Helicobacteraceae</taxon>
        <taxon>Helicobacter</taxon>
    </lineage>
</organism>
<dbReference type="CDD" id="cd06243">
    <property type="entry name" value="M14_CP_Csd4-like"/>
    <property type="match status" value="1"/>
</dbReference>
<evidence type="ECO:0000313" key="4">
    <source>
        <dbReference type="EMBL" id="CUU39459.1"/>
    </source>
</evidence>
<evidence type="ECO:0000259" key="3">
    <source>
        <dbReference type="SMART" id="SM00287"/>
    </source>
</evidence>
<dbReference type="InterPro" id="IPR033398">
    <property type="entry name" value="Beta-barrel_M99"/>
</dbReference>
<dbReference type="KEGG" id="hty:BN2458_PEG0573"/>
<name>A0A099UDX2_9HELI</name>
<gene>
    <name evidence="4" type="ORF">BN2458_PEG0573</name>
    <name evidence="5" type="ORF">LS75_000415</name>
</gene>
<reference evidence="5 6" key="1">
    <citation type="journal article" date="2014" name="Genome Announc.">
        <title>Draft genome sequences of eight enterohepatic helicobacter species isolated from both laboratory and wild rodents.</title>
        <authorList>
            <person name="Sheh A."/>
            <person name="Shen Z."/>
            <person name="Fox J.G."/>
        </authorList>
    </citation>
    <scope>NUCLEOTIDE SEQUENCE [LARGE SCALE GENOMIC DNA]</scope>
    <source>
        <strain evidence="5 6">MIT 98-6810</strain>
    </source>
</reference>